<dbReference type="AlphaFoldDB" id="A0A074Z5P4"/>
<feature type="non-terminal residue" evidence="1">
    <location>
        <position position="1"/>
    </location>
</feature>
<proteinExistence type="predicted"/>
<evidence type="ECO:0000313" key="1">
    <source>
        <dbReference type="EMBL" id="KER18595.1"/>
    </source>
</evidence>
<dbReference type="Proteomes" id="UP000054324">
    <property type="component" value="Unassembled WGS sequence"/>
</dbReference>
<reference evidence="1 2" key="1">
    <citation type="submission" date="2013-11" db="EMBL/GenBank/DDBJ databases">
        <title>Opisthorchis viverrini - life in the bile duct.</title>
        <authorList>
            <person name="Young N.D."/>
            <person name="Nagarajan N."/>
            <person name="Lin S.J."/>
            <person name="Korhonen P.K."/>
            <person name="Jex A.R."/>
            <person name="Hall R.S."/>
            <person name="Safavi-Hemami H."/>
            <person name="Kaewkong W."/>
            <person name="Bertrand D."/>
            <person name="Gao S."/>
            <person name="Seet Q."/>
            <person name="Wongkham S."/>
            <person name="Teh B.T."/>
            <person name="Wongkham C."/>
            <person name="Intapan P.M."/>
            <person name="Maleewong W."/>
            <person name="Yang X."/>
            <person name="Hu M."/>
            <person name="Wang Z."/>
            <person name="Hofmann A."/>
            <person name="Sternberg P.W."/>
            <person name="Tan P."/>
            <person name="Wang J."/>
            <person name="Gasser R.B."/>
        </authorList>
    </citation>
    <scope>NUCLEOTIDE SEQUENCE [LARGE SCALE GENOMIC DNA]</scope>
</reference>
<protein>
    <submittedName>
        <fullName evidence="1">Uncharacterized protein</fullName>
    </submittedName>
</protein>
<gene>
    <name evidence="1" type="ORF">T265_15952</name>
</gene>
<dbReference type="STRING" id="6198.A0A074Z5P4"/>
<dbReference type="GeneID" id="20330117"/>
<accession>A0A074Z5P4</accession>
<dbReference type="KEGG" id="ovi:T265_15952"/>
<dbReference type="CTD" id="20330117"/>
<dbReference type="EMBL" id="KL599372">
    <property type="protein sequence ID" value="KER18595.1"/>
    <property type="molecule type" value="Genomic_DNA"/>
</dbReference>
<name>A0A074Z5P4_OPIVI</name>
<keyword evidence="2" id="KW-1185">Reference proteome</keyword>
<feature type="non-terminal residue" evidence="1">
    <location>
        <position position="142"/>
    </location>
</feature>
<organism evidence="1 2">
    <name type="scientific">Opisthorchis viverrini</name>
    <name type="common">Southeast Asian liver fluke</name>
    <dbReference type="NCBI Taxonomy" id="6198"/>
    <lineage>
        <taxon>Eukaryota</taxon>
        <taxon>Metazoa</taxon>
        <taxon>Spiralia</taxon>
        <taxon>Lophotrochozoa</taxon>
        <taxon>Platyhelminthes</taxon>
        <taxon>Trematoda</taxon>
        <taxon>Digenea</taxon>
        <taxon>Opisthorchiida</taxon>
        <taxon>Opisthorchiata</taxon>
        <taxon>Opisthorchiidae</taxon>
        <taxon>Opisthorchis</taxon>
    </lineage>
</organism>
<dbReference type="RefSeq" id="XP_009177658.1">
    <property type="nucleotide sequence ID" value="XM_009179394.1"/>
</dbReference>
<sequence>ILTIKSNYFDEDHVIYIQNLRGEWSITQVGRMETQPLPDAATQLTVSQSIDWRTDNVNANSNGMPVLNFESMTTDSNPVFDWVINRLKQLVYPPPECIANASCSSIHRVVSLFLIQGKLNYNVEAGKGIGCTFRPGFITSGA</sequence>
<evidence type="ECO:0000313" key="2">
    <source>
        <dbReference type="Proteomes" id="UP000054324"/>
    </source>
</evidence>